<keyword evidence="3" id="KW-1185">Reference proteome</keyword>
<dbReference type="EMBL" id="JAULUE010002065">
    <property type="protein sequence ID" value="KAK5879003.1"/>
    <property type="molecule type" value="Genomic_DNA"/>
</dbReference>
<gene>
    <name evidence="2" type="ORF">CesoFtcFv8_024355</name>
</gene>
<organism evidence="2 3">
    <name type="scientific">Champsocephalus esox</name>
    <name type="common">pike icefish</name>
    <dbReference type="NCBI Taxonomy" id="159716"/>
    <lineage>
        <taxon>Eukaryota</taxon>
        <taxon>Metazoa</taxon>
        <taxon>Chordata</taxon>
        <taxon>Craniata</taxon>
        <taxon>Vertebrata</taxon>
        <taxon>Euteleostomi</taxon>
        <taxon>Actinopterygii</taxon>
        <taxon>Neopterygii</taxon>
        <taxon>Teleostei</taxon>
        <taxon>Neoteleostei</taxon>
        <taxon>Acanthomorphata</taxon>
        <taxon>Eupercaria</taxon>
        <taxon>Perciformes</taxon>
        <taxon>Notothenioidei</taxon>
        <taxon>Channichthyidae</taxon>
        <taxon>Champsocephalus</taxon>
    </lineage>
</organism>
<accession>A0AAN8B692</accession>
<evidence type="ECO:0000313" key="2">
    <source>
        <dbReference type="EMBL" id="KAK5879003.1"/>
    </source>
</evidence>
<feature type="compositionally biased region" description="Polar residues" evidence="1">
    <location>
        <begin position="88"/>
        <end position="97"/>
    </location>
</feature>
<dbReference type="AlphaFoldDB" id="A0AAN8B692"/>
<feature type="region of interest" description="Disordered" evidence="1">
    <location>
        <begin position="88"/>
        <end position="109"/>
    </location>
</feature>
<name>A0AAN8B692_9TELE</name>
<evidence type="ECO:0000256" key="1">
    <source>
        <dbReference type="SAM" id="MobiDB-lite"/>
    </source>
</evidence>
<sequence>MSGKGCQLLVSPCSVSPSLSMIRGHQSKSIRIPMSSPQWDNLSPSWSMDRVKRGDFHSFAPGKQSESHVVLPSLSLRRQVLTSGKHLNTASPHQQVPTHHLSTKTGTLQTGRCSSNNSFKAAGCSVSGPMEVFGQPAAANLTVTSSPMTLTGHRYTAGPGAQHPPSLPHSLQLPHTDARSVQSRESLASTTLSLFDTQSMFSGRHEYSYGFRVLPPLGLPQFQAQAGEGGRAAQPDPRHGHVRYSRIRRHQQLCLPALVPLFS</sequence>
<proteinExistence type="predicted"/>
<feature type="region of interest" description="Disordered" evidence="1">
    <location>
        <begin position="153"/>
        <end position="179"/>
    </location>
</feature>
<evidence type="ECO:0000313" key="3">
    <source>
        <dbReference type="Proteomes" id="UP001335648"/>
    </source>
</evidence>
<protein>
    <submittedName>
        <fullName evidence="2">Uncharacterized protein</fullName>
    </submittedName>
</protein>
<dbReference type="Proteomes" id="UP001335648">
    <property type="component" value="Unassembled WGS sequence"/>
</dbReference>
<comment type="caution">
    <text evidence="2">The sequence shown here is derived from an EMBL/GenBank/DDBJ whole genome shotgun (WGS) entry which is preliminary data.</text>
</comment>
<reference evidence="2 3" key="1">
    <citation type="journal article" date="2023" name="Mol. Biol. Evol.">
        <title>Genomics of Secondarily Temperate Adaptation in the Only Non-Antarctic Icefish.</title>
        <authorList>
            <person name="Rivera-Colon A.G."/>
            <person name="Rayamajhi N."/>
            <person name="Minhas B.F."/>
            <person name="Madrigal G."/>
            <person name="Bilyk K.T."/>
            <person name="Yoon V."/>
            <person name="Hune M."/>
            <person name="Gregory S."/>
            <person name="Cheng C.H.C."/>
            <person name="Catchen J.M."/>
        </authorList>
    </citation>
    <scope>NUCLEOTIDE SEQUENCE [LARGE SCALE GENOMIC DNA]</scope>
    <source>
        <strain evidence="2">JC2023a</strain>
    </source>
</reference>